<proteinExistence type="predicted"/>
<evidence type="ECO:0000313" key="2">
    <source>
        <dbReference type="Proteomes" id="UP000499080"/>
    </source>
</evidence>
<protein>
    <submittedName>
        <fullName evidence="1">Uncharacterized protein</fullName>
    </submittedName>
</protein>
<dbReference type="EMBL" id="BGPR01065362">
    <property type="protein sequence ID" value="GBO40197.1"/>
    <property type="molecule type" value="Genomic_DNA"/>
</dbReference>
<accession>A0A4Y2WWG8</accession>
<dbReference type="Proteomes" id="UP000499080">
    <property type="component" value="Unassembled WGS sequence"/>
</dbReference>
<gene>
    <name evidence="1" type="ORF">AVEN_213500_1</name>
</gene>
<organism evidence="1 2">
    <name type="scientific">Araneus ventricosus</name>
    <name type="common">Orbweaver spider</name>
    <name type="synonym">Epeira ventricosa</name>
    <dbReference type="NCBI Taxonomy" id="182803"/>
    <lineage>
        <taxon>Eukaryota</taxon>
        <taxon>Metazoa</taxon>
        <taxon>Ecdysozoa</taxon>
        <taxon>Arthropoda</taxon>
        <taxon>Chelicerata</taxon>
        <taxon>Arachnida</taxon>
        <taxon>Araneae</taxon>
        <taxon>Araneomorphae</taxon>
        <taxon>Entelegynae</taxon>
        <taxon>Araneoidea</taxon>
        <taxon>Araneidae</taxon>
        <taxon>Araneus</taxon>
    </lineage>
</organism>
<sequence length="98" mass="11199">MLHPLICYPIRSSTSGSFQNRPWTSNIPTGKDTMRLDPGKWTWRLVSTGYNMRFIRRVDILNHTEGSSHALVEGVISFSAIVYSISSPYPFQAVYLLY</sequence>
<keyword evidence="2" id="KW-1185">Reference proteome</keyword>
<evidence type="ECO:0000313" key="1">
    <source>
        <dbReference type="EMBL" id="GBO40197.1"/>
    </source>
</evidence>
<reference evidence="1 2" key="1">
    <citation type="journal article" date="2019" name="Sci. Rep.">
        <title>Orb-weaving spider Araneus ventricosus genome elucidates the spidroin gene catalogue.</title>
        <authorList>
            <person name="Kono N."/>
            <person name="Nakamura H."/>
            <person name="Ohtoshi R."/>
            <person name="Moran D.A.P."/>
            <person name="Shinohara A."/>
            <person name="Yoshida Y."/>
            <person name="Fujiwara M."/>
            <person name="Mori M."/>
            <person name="Tomita M."/>
            <person name="Arakawa K."/>
        </authorList>
    </citation>
    <scope>NUCLEOTIDE SEQUENCE [LARGE SCALE GENOMIC DNA]</scope>
</reference>
<dbReference type="AlphaFoldDB" id="A0A4Y2WWG8"/>
<name>A0A4Y2WWG8_ARAVE</name>
<comment type="caution">
    <text evidence="1">The sequence shown here is derived from an EMBL/GenBank/DDBJ whole genome shotgun (WGS) entry which is preliminary data.</text>
</comment>